<feature type="compositionally biased region" description="Polar residues" evidence="1">
    <location>
        <begin position="1"/>
        <end position="16"/>
    </location>
</feature>
<gene>
    <name evidence="2" type="ORF">NTEN_LOCUS19568</name>
</gene>
<feature type="region of interest" description="Disordered" evidence="1">
    <location>
        <begin position="419"/>
        <end position="441"/>
    </location>
</feature>
<evidence type="ECO:0000313" key="3">
    <source>
        <dbReference type="Proteomes" id="UP000479000"/>
    </source>
</evidence>
<protein>
    <submittedName>
        <fullName evidence="2">Uncharacterized protein</fullName>
    </submittedName>
</protein>
<feature type="compositionally biased region" description="Basic and acidic residues" evidence="1">
    <location>
        <begin position="367"/>
        <end position="384"/>
    </location>
</feature>
<feature type="compositionally biased region" description="Basic residues" evidence="1">
    <location>
        <begin position="264"/>
        <end position="274"/>
    </location>
</feature>
<feature type="compositionally biased region" description="Basic and acidic residues" evidence="1">
    <location>
        <begin position="127"/>
        <end position="162"/>
    </location>
</feature>
<dbReference type="AlphaFoldDB" id="A0A6H5HFR0"/>
<name>A0A6H5HFR0_9HEMI</name>
<feature type="compositionally biased region" description="Basic and acidic residues" evidence="1">
    <location>
        <begin position="206"/>
        <end position="231"/>
    </location>
</feature>
<feature type="region of interest" description="Disordered" evidence="1">
    <location>
        <begin position="1"/>
        <end position="42"/>
    </location>
</feature>
<feature type="compositionally biased region" description="Basic residues" evidence="1">
    <location>
        <begin position="385"/>
        <end position="400"/>
    </location>
</feature>
<feature type="non-terminal residue" evidence="2">
    <location>
        <position position="479"/>
    </location>
</feature>
<feature type="compositionally biased region" description="Polar residues" evidence="1">
    <location>
        <begin position="348"/>
        <end position="366"/>
    </location>
</feature>
<sequence length="479" mass="53432">SDAAVSQQETTNNQQEPVKDVPSKTSSVTKINASTSNRTSSGTIAESLFQPFAFWSLEDRDPEVDKAEEIPENTKEATKKLTLSRSSLKNIPEGQVKATARKISESLYASLAKNRSNSAIKMRPGCRKLEGMRSRNSVEKTNPKDTADRKKSDVEEGRERSIRSKNSKHCSKIRQEEIPNRPPDPPDVDFPGSSDDDAVMDNRIVGQRETKIRFPPRDLPAHLKELKEKFMSDGAPEPPKPGPAPKRCRKKMSNASRDRDPLTRSRKMCSKVGKRSLLVADGSANQNDVQDPEVKTQSLKKKAKNRKTQTNNAKLMDNAVQTIEPMADDVKTKICSKARNAEAESQKKQQQVAACSKQTAACSKQAQKTDEESPQRKATECSKRADKKRSQISKSPKSHHSPPEVLEVDLLNTSSLSLINKNNVQHQSGHRRSTVGKSEMRDSCEHGAGDTCVFCFHVERKVSRKKCSKLKNDPRDDIY</sequence>
<reference evidence="2 3" key="1">
    <citation type="submission" date="2020-02" db="EMBL/GenBank/DDBJ databases">
        <authorList>
            <person name="Ferguson B K."/>
        </authorList>
    </citation>
    <scope>NUCLEOTIDE SEQUENCE [LARGE SCALE GENOMIC DNA]</scope>
</reference>
<organism evidence="2 3">
    <name type="scientific">Nesidiocoris tenuis</name>
    <dbReference type="NCBI Taxonomy" id="355587"/>
    <lineage>
        <taxon>Eukaryota</taxon>
        <taxon>Metazoa</taxon>
        <taxon>Ecdysozoa</taxon>
        <taxon>Arthropoda</taxon>
        <taxon>Hexapoda</taxon>
        <taxon>Insecta</taxon>
        <taxon>Pterygota</taxon>
        <taxon>Neoptera</taxon>
        <taxon>Paraneoptera</taxon>
        <taxon>Hemiptera</taxon>
        <taxon>Heteroptera</taxon>
        <taxon>Panheteroptera</taxon>
        <taxon>Cimicomorpha</taxon>
        <taxon>Miridae</taxon>
        <taxon>Dicyphina</taxon>
        <taxon>Nesidiocoris</taxon>
    </lineage>
</organism>
<dbReference type="EMBL" id="CADCXU010028787">
    <property type="protein sequence ID" value="CAB0015213.1"/>
    <property type="molecule type" value="Genomic_DNA"/>
</dbReference>
<feature type="compositionally biased region" description="Polar residues" evidence="1">
    <location>
        <begin position="23"/>
        <end position="42"/>
    </location>
</feature>
<proteinExistence type="predicted"/>
<feature type="region of interest" description="Disordered" evidence="1">
    <location>
        <begin position="339"/>
        <end position="405"/>
    </location>
</feature>
<evidence type="ECO:0000256" key="1">
    <source>
        <dbReference type="SAM" id="MobiDB-lite"/>
    </source>
</evidence>
<feature type="region of interest" description="Disordered" evidence="1">
    <location>
        <begin position="114"/>
        <end position="313"/>
    </location>
</feature>
<evidence type="ECO:0000313" key="2">
    <source>
        <dbReference type="EMBL" id="CAB0015213.1"/>
    </source>
</evidence>
<keyword evidence="3" id="KW-1185">Reference proteome</keyword>
<accession>A0A6H5HFR0</accession>
<feature type="non-terminal residue" evidence="2">
    <location>
        <position position="1"/>
    </location>
</feature>
<dbReference type="Proteomes" id="UP000479000">
    <property type="component" value="Unassembled WGS sequence"/>
</dbReference>
<feature type="compositionally biased region" description="Basic residues" evidence="1">
    <location>
        <begin position="298"/>
        <end position="307"/>
    </location>
</feature>
<feature type="compositionally biased region" description="Basic residues" evidence="1">
    <location>
        <begin position="163"/>
        <end position="172"/>
    </location>
</feature>